<dbReference type="PANTHER" id="PTHR43528:SF1">
    <property type="entry name" value="ALPHA-KETOGLUTARATE PERMEASE"/>
    <property type="match status" value="1"/>
</dbReference>
<dbReference type="InterPro" id="IPR011701">
    <property type="entry name" value="MFS"/>
</dbReference>
<feature type="transmembrane region" description="Helical" evidence="11">
    <location>
        <begin position="313"/>
        <end position="332"/>
    </location>
</feature>
<evidence type="ECO:0000256" key="2">
    <source>
        <dbReference type="ARBA" id="ARBA00008240"/>
    </source>
</evidence>
<dbReference type="GO" id="GO:0005886">
    <property type="term" value="C:plasma membrane"/>
    <property type="evidence" value="ECO:0007669"/>
    <property type="project" value="UniProtKB-SubCell"/>
</dbReference>
<comment type="subcellular location">
    <subcellularLocation>
        <location evidence="1">Cell membrane</location>
        <topology evidence="1">Multi-pass membrane protein</topology>
    </subcellularLocation>
</comment>
<evidence type="ECO:0000256" key="11">
    <source>
        <dbReference type="SAM" id="Phobius"/>
    </source>
</evidence>
<dbReference type="Gene3D" id="1.20.1250.20">
    <property type="entry name" value="MFS general substrate transporter like domains"/>
    <property type="match status" value="2"/>
</dbReference>
<dbReference type="eggNOG" id="COG0477">
    <property type="taxonomic scope" value="Bacteria"/>
</dbReference>
<dbReference type="PROSITE" id="PS00216">
    <property type="entry name" value="SUGAR_TRANSPORT_1"/>
    <property type="match status" value="1"/>
</dbReference>
<comment type="similarity">
    <text evidence="2">Belongs to the major facilitator superfamily. Metabolite:H+ Symporter (MHS) family (TC 2.A.1.6) family.</text>
</comment>
<feature type="transmembrane region" description="Helical" evidence="11">
    <location>
        <begin position="163"/>
        <end position="182"/>
    </location>
</feature>
<keyword evidence="3" id="KW-0813">Transport</keyword>
<keyword evidence="4" id="KW-1003">Cell membrane</keyword>
<feature type="transmembrane region" description="Helical" evidence="11">
    <location>
        <begin position="65"/>
        <end position="86"/>
    </location>
</feature>
<organism evidence="13 14">
    <name type="scientific">Frankia casuarinae (strain DSM 45818 / CECT 9043 / HFP020203 / CcI3)</name>
    <dbReference type="NCBI Taxonomy" id="106370"/>
    <lineage>
        <taxon>Bacteria</taxon>
        <taxon>Bacillati</taxon>
        <taxon>Actinomycetota</taxon>
        <taxon>Actinomycetes</taxon>
        <taxon>Frankiales</taxon>
        <taxon>Frankiaceae</taxon>
        <taxon>Frankia</taxon>
    </lineage>
</organism>
<comment type="function">
    <text evidence="9">May be a proton symporter involved in the uptake of osmolytes such as proline and glycine betaine.</text>
</comment>
<feature type="transmembrane region" description="Helical" evidence="11">
    <location>
        <begin position="374"/>
        <end position="393"/>
    </location>
</feature>
<feature type="transmembrane region" description="Helical" evidence="11">
    <location>
        <begin position="250"/>
        <end position="270"/>
    </location>
</feature>
<evidence type="ECO:0000256" key="10">
    <source>
        <dbReference type="ARBA" id="ARBA00039918"/>
    </source>
</evidence>
<evidence type="ECO:0000256" key="9">
    <source>
        <dbReference type="ARBA" id="ARBA00037295"/>
    </source>
</evidence>
<keyword evidence="5 11" id="KW-0812">Transmembrane</keyword>
<feature type="transmembrane region" description="Helical" evidence="11">
    <location>
        <begin position="405"/>
        <end position="423"/>
    </location>
</feature>
<evidence type="ECO:0000256" key="3">
    <source>
        <dbReference type="ARBA" id="ARBA00022448"/>
    </source>
</evidence>
<feature type="transmembrane region" description="Helical" evidence="11">
    <location>
        <begin position="282"/>
        <end position="301"/>
    </location>
</feature>
<dbReference type="STRING" id="106370.Francci3_2803"/>
<evidence type="ECO:0000256" key="4">
    <source>
        <dbReference type="ARBA" id="ARBA00022475"/>
    </source>
</evidence>
<evidence type="ECO:0000256" key="5">
    <source>
        <dbReference type="ARBA" id="ARBA00022692"/>
    </source>
</evidence>
<feature type="transmembrane region" description="Helical" evidence="11">
    <location>
        <begin position="338"/>
        <end position="362"/>
    </location>
</feature>
<dbReference type="PROSITE" id="PS50850">
    <property type="entry name" value="MFS"/>
    <property type="match status" value="1"/>
</dbReference>
<dbReference type="FunFam" id="1.20.1250.20:FF:000001">
    <property type="entry name" value="Dicarboxylate MFS transporter"/>
    <property type="match status" value="1"/>
</dbReference>
<dbReference type="AlphaFoldDB" id="Q2J981"/>
<feature type="transmembrane region" description="Helical" evidence="11">
    <location>
        <begin position="194"/>
        <end position="213"/>
    </location>
</feature>
<dbReference type="PROSITE" id="PS00217">
    <property type="entry name" value="SUGAR_TRANSPORT_2"/>
    <property type="match status" value="1"/>
</dbReference>
<evidence type="ECO:0000313" key="14">
    <source>
        <dbReference type="Proteomes" id="UP000001937"/>
    </source>
</evidence>
<dbReference type="GO" id="GO:0015293">
    <property type="term" value="F:symporter activity"/>
    <property type="evidence" value="ECO:0007669"/>
    <property type="project" value="UniProtKB-KW"/>
</dbReference>
<proteinExistence type="inferred from homology"/>
<keyword evidence="7 11" id="KW-1133">Transmembrane helix</keyword>
<protein>
    <recommendedName>
        <fullName evidence="10">Putative proline/betaine transporter</fullName>
    </recommendedName>
</protein>
<evidence type="ECO:0000256" key="6">
    <source>
        <dbReference type="ARBA" id="ARBA00022847"/>
    </source>
</evidence>
<dbReference type="InterPro" id="IPR036259">
    <property type="entry name" value="MFS_trans_sf"/>
</dbReference>
<gene>
    <name evidence="13" type="ordered locus">Francci3_2803</name>
</gene>
<evidence type="ECO:0000259" key="12">
    <source>
        <dbReference type="PROSITE" id="PS50850"/>
    </source>
</evidence>
<dbReference type="PANTHER" id="PTHR43528">
    <property type="entry name" value="ALPHA-KETOGLUTARATE PERMEASE"/>
    <property type="match status" value="1"/>
</dbReference>
<evidence type="ECO:0000256" key="7">
    <source>
        <dbReference type="ARBA" id="ARBA00022989"/>
    </source>
</evidence>
<dbReference type="KEGG" id="fra:Francci3_2803"/>
<keyword evidence="14" id="KW-1185">Reference proteome</keyword>
<dbReference type="EMBL" id="CP000249">
    <property type="protein sequence ID" value="ABD12161.1"/>
    <property type="molecule type" value="Genomic_DNA"/>
</dbReference>
<dbReference type="HOGENOM" id="CLU_001265_39_0_11"/>
<accession>Q2J981</accession>
<evidence type="ECO:0000256" key="1">
    <source>
        <dbReference type="ARBA" id="ARBA00004651"/>
    </source>
</evidence>
<dbReference type="InterPro" id="IPR051084">
    <property type="entry name" value="H+-coupled_symporters"/>
</dbReference>
<feature type="transmembrane region" description="Helical" evidence="11">
    <location>
        <begin position="21"/>
        <end position="45"/>
    </location>
</feature>
<reference evidence="13 14" key="1">
    <citation type="journal article" date="2007" name="Genome Res.">
        <title>Genome characteristics of facultatively symbiotic Frankia sp. strains reflect host range and host plant biogeography.</title>
        <authorList>
            <person name="Normand P."/>
            <person name="Lapierre P."/>
            <person name="Tisa L.S."/>
            <person name="Gogarten J.P."/>
            <person name="Alloisio N."/>
            <person name="Bagnarol E."/>
            <person name="Bassi C.A."/>
            <person name="Berry A.M."/>
            <person name="Bickhart D.M."/>
            <person name="Choisne N."/>
            <person name="Couloux A."/>
            <person name="Cournoyer B."/>
            <person name="Cruveiller S."/>
            <person name="Daubin V."/>
            <person name="Demange N."/>
            <person name="Francino M.P."/>
            <person name="Goltsman E."/>
            <person name="Huang Y."/>
            <person name="Kopp O.R."/>
            <person name="Labarre L."/>
            <person name="Lapidus A."/>
            <person name="Lavire C."/>
            <person name="Marechal J."/>
            <person name="Martinez M."/>
            <person name="Mastronunzio J.E."/>
            <person name="Mullin B.C."/>
            <person name="Niemann J."/>
            <person name="Pujic P."/>
            <person name="Rawnsley T."/>
            <person name="Rouy Z."/>
            <person name="Schenowitz C."/>
            <person name="Sellstedt A."/>
            <person name="Tavares F."/>
            <person name="Tomkins J.P."/>
            <person name="Vallenet D."/>
            <person name="Valverde C."/>
            <person name="Wall L.G."/>
            <person name="Wang Y."/>
            <person name="Medigue C."/>
            <person name="Benson D.R."/>
        </authorList>
    </citation>
    <scope>NUCLEOTIDE SEQUENCE [LARGE SCALE GENOMIC DNA]</scope>
    <source>
        <strain evidence="14">DSM 45818 / CECT 9043 / CcI3</strain>
    </source>
</reference>
<name>Q2J981_FRACC</name>
<dbReference type="InterPro" id="IPR020846">
    <property type="entry name" value="MFS_dom"/>
</dbReference>
<dbReference type="Proteomes" id="UP000001937">
    <property type="component" value="Chromosome"/>
</dbReference>
<dbReference type="SUPFAM" id="SSF103473">
    <property type="entry name" value="MFS general substrate transporter"/>
    <property type="match status" value="1"/>
</dbReference>
<dbReference type="Pfam" id="PF07690">
    <property type="entry name" value="MFS_1"/>
    <property type="match status" value="1"/>
</dbReference>
<feature type="domain" description="Major facilitator superfamily (MFS) profile" evidence="12">
    <location>
        <begin position="20"/>
        <end position="427"/>
    </location>
</feature>
<keyword evidence="8 11" id="KW-0472">Membrane</keyword>
<evidence type="ECO:0000256" key="8">
    <source>
        <dbReference type="ARBA" id="ARBA00023136"/>
    </source>
</evidence>
<dbReference type="PhylomeDB" id="Q2J981"/>
<dbReference type="InterPro" id="IPR005829">
    <property type="entry name" value="Sugar_transporter_CS"/>
</dbReference>
<keyword evidence="6" id="KW-0769">Symport</keyword>
<evidence type="ECO:0000313" key="13">
    <source>
        <dbReference type="EMBL" id="ABD12161.1"/>
    </source>
</evidence>
<sequence length="432" mass="46160">MTASMTATTGLRERTNHYRQLLAASVGNAVEWFDWYIYSMLAVYFSTQFFPASPGGSLVPLMSTLAIFAVGFFARPVGALILGILADRIGRRRTLSTTIMGMGLGSLIIGLAPTYKQVGVAAPALLLLARLIQGASAGGEYAAGSAFLIESAPAGRRGLYSSFFYISATSANLAAIGISALLASTLDSQNMTSWGWRIPFLLGSVAAMVGMWIRTHAKETLTQTADEPAGARRADMFEFLRRHPRESLQVFGLTAAPALVFYVWTAYLPTYANITVGSNLKHGLLSGVVALTIFLALQPVFGAISDRVGRRPMLLIFGTFFVVGTVPMLALLDGSTTRLLLVQIMGLVFLACWSCISSAVVAELFPARLRSSGIGFPYALSVALFGGTGPYVATYLVDIGHAASFGWYVTAVALVSTVVFSRLPETAHRPLH</sequence>